<comment type="caution">
    <text evidence="1">The sequence shown here is derived from an EMBL/GenBank/DDBJ whole genome shotgun (WGS) entry which is preliminary data.</text>
</comment>
<reference evidence="1 2" key="1">
    <citation type="submission" date="2020-02" db="EMBL/GenBank/DDBJ databases">
        <title>Flavobacterium sp. genome.</title>
        <authorList>
            <person name="Jung H.S."/>
            <person name="Baek J.H."/>
            <person name="Jeon C.O."/>
        </authorList>
    </citation>
    <scope>NUCLEOTIDE SEQUENCE [LARGE SCALE GENOMIC DNA]</scope>
    <source>
        <strain evidence="1 2">SE-s27</strain>
    </source>
</reference>
<dbReference type="EMBL" id="JAAMPT010000193">
    <property type="protein sequence ID" value="NMH24084.1"/>
    <property type="molecule type" value="Genomic_DNA"/>
</dbReference>
<evidence type="ECO:0008006" key="3">
    <source>
        <dbReference type="Google" id="ProtNLM"/>
    </source>
</evidence>
<name>A0ABX1QTC9_9FLAO</name>
<dbReference type="RefSeq" id="WP_169522634.1">
    <property type="nucleotide sequence ID" value="NZ_JAAMPT010000193.1"/>
</dbReference>
<accession>A0ABX1QTC9</accession>
<keyword evidence="2" id="KW-1185">Reference proteome</keyword>
<dbReference type="PROSITE" id="PS51257">
    <property type="entry name" value="PROKAR_LIPOPROTEIN"/>
    <property type="match status" value="1"/>
</dbReference>
<evidence type="ECO:0000313" key="1">
    <source>
        <dbReference type="EMBL" id="NMH24084.1"/>
    </source>
</evidence>
<proteinExistence type="predicted"/>
<evidence type="ECO:0000313" key="2">
    <source>
        <dbReference type="Proteomes" id="UP000767947"/>
    </source>
</evidence>
<dbReference type="Proteomes" id="UP000767947">
    <property type="component" value="Unassembled WGS sequence"/>
</dbReference>
<sequence length="244" mass="28117">MNLKTAAILCFTSLLLSCNGKKETTESTTEFLNESDCNCAELQLKRVNENGEEIEVWKDVKKNGSLYTGDCTEKDQNDTIIRKLEIKNGWVVREVKKENVIDKIYIVTNDIEYNQLQKNKGFKIGLSLLIPGDKYRYISNYEDYKNGNLFDKWAVGATNDFGTNRISISRYYEKGKPLNWLAEQDTLGGHSSKGKIKCLEDPELMKGSNNEMEWVKNNMLADEFIKSLKCMKSEIPPFNYWEVK</sequence>
<protein>
    <recommendedName>
        <fullName evidence="3">Lipoprotein</fullName>
    </recommendedName>
</protein>
<gene>
    <name evidence="1" type="ORF">G6042_02235</name>
</gene>
<organism evidence="1 2">
    <name type="scientific">Flavobacterium solisilvae</name>
    <dbReference type="NCBI Taxonomy" id="1852019"/>
    <lineage>
        <taxon>Bacteria</taxon>
        <taxon>Pseudomonadati</taxon>
        <taxon>Bacteroidota</taxon>
        <taxon>Flavobacteriia</taxon>
        <taxon>Flavobacteriales</taxon>
        <taxon>Flavobacteriaceae</taxon>
        <taxon>Flavobacterium</taxon>
    </lineage>
</organism>